<dbReference type="GO" id="GO:0005524">
    <property type="term" value="F:ATP binding"/>
    <property type="evidence" value="ECO:0007669"/>
    <property type="project" value="UniProtKB-KW"/>
</dbReference>
<keyword evidence="1" id="KW-0547">Nucleotide-binding</keyword>
<keyword evidence="2" id="KW-0378">Hydrolase</keyword>
<feature type="non-terminal residue" evidence="6">
    <location>
        <position position="1"/>
    </location>
</feature>
<keyword evidence="4" id="KW-0067">ATP-binding</keyword>
<protein>
    <submittedName>
        <fullName evidence="6">ATP-dependent DNA helicase PcrA</fullName>
    </submittedName>
</protein>
<feature type="domain" description="UvrD-like helicase C-terminal" evidence="5">
    <location>
        <begin position="3"/>
        <end position="29"/>
    </location>
</feature>
<comment type="caution">
    <text evidence="6">The sequence shown here is derived from an EMBL/GenBank/DDBJ whole genome shotgun (WGS) entry which is preliminary data.</text>
</comment>
<evidence type="ECO:0000313" key="6">
    <source>
        <dbReference type="EMBL" id="HHH14297.1"/>
    </source>
</evidence>
<dbReference type="Gene3D" id="3.40.50.300">
    <property type="entry name" value="P-loop containing nucleotide triphosphate hydrolases"/>
    <property type="match status" value="1"/>
</dbReference>
<dbReference type="GO" id="GO:0004386">
    <property type="term" value="F:helicase activity"/>
    <property type="evidence" value="ECO:0007669"/>
    <property type="project" value="UniProtKB-KW"/>
</dbReference>
<organism evidence="6">
    <name type="scientific">candidate division WWE3 bacterium</name>
    <dbReference type="NCBI Taxonomy" id="2053526"/>
    <lineage>
        <taxon>Bacteria</taxon>
        <taxon>Katanobacteria</taxon>
    </lineage>
</organism>
<sequence>ELEQLEEERRLYYVGITRAKELLHITFARHRSFFGSTKQSLVSRFISELPEENIESLNSFDTSDLVDIEEVEDFFGDLGL</sequence>
<dbReference type="SUPFAM" id="SSF52540">
    <property type="entry name" value="P-loop containing nucleoside triphosphate hydrolases"/>
    <property type="match status" value="1"/>
</dbReference>
<dbReference type="InterPro" id="IPR027417">
    <property type="entry name" value="P-loop_NTPase"/>
</dbReference>
<accession>A0A7V5J078</accession>
<dbReference type="InterPro" id="IPR014017">
    <property type="entry name" value="DNA_helicase_UvrD-like_C"/>
</dbReference>
<dbReference type="Pfam" id="PF13361">
    <property type="entry name" value="UvrD_C"/>
    <property type="match status" value="1"/>
</dbReference>
<evidence type="ECO:0000259" key="5">
    <source>
        <dbReference type="Pfam" id="PF13361"/>
    </source>
</evidence>
<dbReference type="AlphaFoldDB" id="A0A7V5J078"/>
<evidence type="ECO:0000256" key="1">
    <source>
        <dbReference type="ARBA" id="ARBA00022741"/>
    </source>
</evidence>
<gene>
    <name evidence="6" type="ORF">ENJ78_01155</name>
</gene>
<evidence type="ECO:0000256" key="2">
    <source>
        <dbReference type="ARBA" id="ARBA00022801"/>
    </source>
</evidence>
<dbReference type="Proteomes" id="UP000886106">
    <property type="component" value="Unassembled WGS sequence"/>
</dbReference>
<keyword evidence="3 6" id="KW-0347">Helicase</keyword>
<dbReference type="GO" id="GO:0016787">
    <property type="term" value="F:hydrolase activity"/>
    <property type="evidence" value="ECO:0007669"/>
    <property type="project" value="UniProtKB-KW"/>
</dbReference>
<evidence type="ECO:0000256" key="3">
    <source>
        <dbReference type="ARBA" id="ARBA00022806"/>
    </source>
</evidence>
<reference evidence="6" key="1">
    <citation type="journal article" date="2020" name="mSystems">
        <title>Genome- and Community-Level Interaction Insights into Carbon Utilization and Element Cycling Functions of Hydrothermarchaeota in Hydrothermal Sediment.</title>
        <authorList>
            <person name="Zhou Z."/>
            <person name="Liu Y."/>
            <person name="Xu W."/>
            <person name="Pan J."/>
            <person name="Luo Z.H."/>
            <person name="Li M."/>
        </authorList>
    </citation>
    <scope>NUCLEOTIDE SEQUENCE [LARGE SCALE GENOMIC DNA]</scope>
    <source>
        <strain evidence="6">HyVt-517</strain>
    </source>
</reference>
<proteinExistence type="predicted"/>
<dbReference type="EMBL" id="DRNS01000084">
    <property type="protein sequence ID" value="HHH14297.1"/>
    <property type="molecule type" value="Genomic_DNA"/>
</dbReference>
<evidence type="ECO:0000256" key="4">
    <source>
        <dbReference type="ARBA" id="ARBA00022840"/>
    </source>
</evidence>
<name>A0A7V5J078_UNCKA</name>